<evidence type="ECO:0000256" key="1">
    <source>
        <dbReference type="SAM" id="MobiDB-lite"/>
    </source>
</evidence>
<dbReference type="EMBL" id="LUKN01001510">
    <property type="protein sequence ID" value="OAR00811.1"/>
    <property type="molecule type" value="Genomic_DNA"/>
</dbReference>
<evidence type="ECO:0000313" key="2">
    <source>
        <dbReference type="EMBL" id="OAR00811.1"/>
    </source>
</evidence>
<accession>A0A179IGQ5</accession>
<reference evidence="2 3" key="1">
    <citation type="submission" date="2016-03" db="EMBL/GenBank/DDBJ databases">
        <title>Fine-scale spatial genetic structure of a fungal parasite of coffee scale insects.</title>
        <authorList>
            <person name="Jackson D."/>
            <person name="Zemenick K.A."/>
            <person name="Malloure B."/>
            <person name="Quandt C.A."/>
            <person name="James T.Y."/>
        </authorList>
    </citation>
    <scope>NUCLEOTIDE SEQUENCE [LARGE SCALE GENOMIC DNA]</scope>
    <source>
        <strain evidence="2 3">UM487</strain>
    </source>
</reference>
<feature type="region of interest" description="Disordered" evidence="1">
    <location>
        <begin position="349"/>
        <end position="383"/>
    </location>
</feature>
<name>A0A179IGQ5_CORDF</name>
<comment type="caution">
    <text evidence="2">The sequence shown here is derived from an EMBL/GenBank/DDBJ whole genome shotgun (WGS) entry which is preliminary data.</text>
</comment>
<proteinExistence type="predicted"/>
<gene>
    <name evidence="2" type="ORF">LLEC1_04204</name>
</gene>
<sequence>MDAEPWGHEGVDVAELGLSLIRPFDMSKIEQPPTTIQELQSCLSISTYSIKIRGREQGKRERFPAENSKLVKAEDLEKALMEILVSFQGVLGTPGNGKRPPTDATPTPPLILVGFDLAFELRSLAKSFSKIAECFASWVDLQELVKDAAQLGSTSPSLRDSLTALGFGSIRTDTGSIWKKHSAAKDTLRIAAVLLGLSLRDADQGVLPLTFTWRRKWSTAKARQQYRGTGKLFKGLPKPREQFPFTARVDLLDDNDGAPHRKVTAKDLMEIFAAHAPAAAGSLKRGVSGFISLSSFDSLNEFVAAVNGMTCEEYGGSWAAVSFFDPALTPARTADELEEFNKARQQATILEKRKLRKQKKQGQGQGQRRENIPQDESASNPSL</sequence>
<organism evidence="2 3">
    <name type="scientific">Cordyceps confragosa</name>
    <name type="common">Lecanicillium lecanii</name>
    <dbReference type="NCBI Taxonomy" id="2714763"/>
    <lineage>
        <taxon>Eukaryota</taxon>
        <taxon>Fungi</taxon>
        <taxon>Dikarya</taxon>
        <taxon>Ascomycota</taxon>
        <taxon>Pezizomycotina</taxon>
        <taxon>Sordariomycetes</taxon>
        <taxon>Hypocreomycetidae</taxon>
        <taxon>Hypocreales</taxon>
        <taxon>Cordycipitaceae</taxon>
        <taxon>Akanthomyces</taxon>
    </lineage>
</organism>
<dbReference type="OrthoDB" id="4669781at2759"/>
<dbReference type="OMA" id="TWRRKWS"/>
<protein>
    <submittedName>
        <fullName evidence="2">Uncharacterized protein</fullName>
    </submittedName>
</protein>
<keyword evidence="3" id="KW-1185">Reference proteome</keyword>
<dbReference type="AlphaFoldDB" id="A0A179IGQ5"/>
<feature type="compositionally biased region" description="Polar residues" evidence="1">
    <location>
        <begin position="374"/>
        <end position="383"/>
    </location>
</feature>
<dbReference type="Proteomes" id="UP000243081">
    <property type="component" value="Unassembled WGS sequence"/>
</dbReference>
<evidence type="ECO:0000313" key="3">
    <source>
        <dbReference type="Proteomes" id="UP000243081"/>
    </source>
</evidence>